<keyword evidence="1" id="KW-0812">Transmembrane</keyword>
<accession>C5CFN4</accession>
<dbReference type="RefSeq" id="WP_015868118.1">
    <property type="nucleotide sequence ID" value="NC_012785.1"/>
</dbReference>
<dbReference type="SUPFAM" id="SSF109604">
    <property type="entry name" value="HD-domain/PDEase-like"/>
    <property type="match status" value="1"/>
</dbReference>
<dbReference type="eggNOG" id="COG3437">
    <property type="taxonomic scope" value="Bacteria"/>
</dbReference>
<dbReference type="InterPro" id="IPR048760">
    <property type="entry name" value="VP0354-like_sensor_dom"/>
</dbReference>
<keyword evidence="1" id="KW-1133">Transmembrane helix</keyword>
<reference evidence="3 4" key="1">
    <citation type="submission" date="2009-06" db="EMBL/GenBank/DDBJ databases">
        <title>Complete sequence of Thermotogales bacterium TBF 19.5.1.</title>
        <authorList>
            <consortium name="US DOE Joint Genome Institute"/>
            <person name="Lucas S."/>
            <person name="Copeland A."/>
            <person name="Lapidus A."/>
            <person name="Glavina del Rio T."/>
            <person name="Tice H."/>
            <person name="Bruce D."/>
            <person name="Goodwin L."/>
            <person name="Pitluck S."/>
            <person name="Chertkov O."/>
            <person name="Brettin T."/>
            <person name="Detter J.C."/>
            <person name="Han C."/>
            <person name="Schmutz J."/>
            <person name="Larimer F."/>
            <person name="Land M."/>
            <person name="Hauser L."/>
            <person name="Kyrpides N."/>
            <person name="Ovchinnikova G."/>
            <person name="Noll K."/>
        </authorList>
    </citation>
    <scope>NUCLEOTIDE SEQUENCE [LARGE SCALE GENOMIC DNA]</scope>
    <source>
        <strain evidence="4">ATCC BAA-1733 / DSM 21960 / TBF 19.5.1</strain>
    </source>
</reference>
<dbReference type="STRING" id="521045.Kole_0738"/>
<keyword evidence="1" id="KW-0472">Membrane</keyword>
<dbReference type="Gene3D" id="3.30.450.20">
    <property type="entry name" value="PAS domain"/>
    <property type="match status" value="1"/>
</dbReference>
<dbReference type="InterPro" id="IPR037522">
    <property type="entry name" value="HD_GYP_dom"/>
</dbReference>
<dbReference type="PANTHER" id="PTHR45228:SF5">
    <property type="entry name" value="CYCLIC DI-GMP PHOSPHODIESTERASE VC_1348-RELATED"/>
    <property type="match status" value="1"/>
</dbReference>
<dbReference type="EMBL" id="CP001634">
    <property type="protein sequence ID" value="ACR79452.1"/>
    <property type="molecule type" value="Genomic_DNA"/>
</dbReference>
<evidence type="ECO:0000256" key="1">
    <source>
        <dbReference type="SAM" id="Phobius"/>
    </source>
</evidence>
<evidence type="ECO:0000313" key="3">
    <source>
        <dbReference type="EMBL" id="ACR79452.1"/>
    </source>
</evidence>
<sequence length="536" mass="62235">MGSFIKHNRIFLLTIVILSVLFWVVIHFGGERIYEIEAQWRHESIVSQLLTTEEVIRVLFRNFERDLLLLKNIPNTKNFVNSNFESISHKNTIKEIFYELAKASKWYYQIRIIDSSGQEIVRVNHNPDGTTIIVPDSRLQNKEDRYYFQEAMKMDENQIYVSPIDLNIEKGKIEIPYTPVIRLATPLFNSEGRKMGIVILNVRFSEVLELLYKNMFIQTEDGYLISLNPDKSVNFRKSNYNFPNDSGHIELSDIETLHYSTVEFLPGNRLIIAAYHKHPTLKAALQNLTLTSTLVFILFLTLMLVVIYLNLSKSKDLIGAQKAIMSSLATLAERRDTETGRHLKRTREYAAILAKQLRKNKKYRKIITNEFIENLYDTTPLHDIGKVGIRDSILLKEGKLTEQEYEEMKKHTLIGKQILQDAIDKYQLKGSFITMARNICAYHHEKYNGEGYPEGLKGEEIPLEARIFALCDAYDAIRSKRPYKDALPHEEALRRIKADRGKHFDPDIVDAFLECEKEFERVSNIYSTTAENTHSL</sequence>
<dbReference type="InterPro" id="IPR052020">
    <property type="entry name" value="Cyclic_di-GMP/3'3'-cGAMP_PDE"/>
</dbReference>
<protein>
    <submittedName>
        <fullName evidence="3">Metal dependent phosphohydrolase</fullName>
    </submittedName>
</protein>
<gene>
    <name evidence="3" type="ordered locus">Kole_0738</name>
</gene>
<proteinExistence type="predicted"/>
<dbReference type="InterPro" id="IPR029151">
    <property type="entry name" value="Sensor-like_sf"/>
</dbReference>
<reference evidence="3 4" key="2">
    <citation type="journal article" date="2011" name="J. Bacteriol.">
        <title>Genome Sequence of Kosmotoga olearia Strain TBF 19.5.1, a Thermophilic Bacterium with a Wide Growth Temperature Range, Isolated from the Troll B Oil Platform in the North Sea.</title>
        <authorList>
            <person name="Swithers K.S."/>
            <person name="Dipippo J.L."/>
            <person name="Bruce D.C."/>
            <person name="Detter C."/>
            <person name="Tapia R."/>
            <person name="Han S."/>
            <person name="Goodwin L.A."/>
            <person name="Han J."/>
            <person name="Woyke T."/>
            <person name="Pitluck S."/>
            <person name="Pennacchio L."/>
            <person name="Nolan M."/>
            <person name="Mikhailova N."/>
            <person name="Land M.L."/>
            <person name="Nesbo C.L."/>
            <person name="Gogarten J.P."/>
            <person name="Noll K.M."/>
        </authorList>
    </citation>
    <scope>NUCLEOTIDE SEQUENCE [LARGE SCALE GENOMIC DNA]</scope>
    <source>
        <strain evidence="4">ATCC BAA-1733 / DSM 21960 / TBF 19.5.1</strain>
    </source>
</reference>
<dbReference type="SUPFAM" id="SSF103190">
    <property type="entry name" value="Sensory domain-like"/>
    <property type="match status" value="1"/>
</dbReference>
<dbReference type="Proteomes" id="UP000002382">
    <property type="component" value="Chromosome"/>
</dbReference>
<dbReference type="PROSITE" id="PS51832">
    <property type="entry name" value="HD_GYP"/>
    <property type="match status" value="1"/>
</dbReference>
<dbReference type="HOGENOM" id="CLU_494970_0_0_0"/>
<dbReference type="Pfam" id="PF21623">
    <property type="entry name" value="HK_sensor_dom_bact"/>
    <property type="match status" value="1"/>
</dbReference>
<dbReference type="InterPro" id="IPR003607">
    <property type="entry name" value="HD/PDEase_dom"/>
</dbReference>
<feature type="domain" description="HD-GYP" evidence="2">
    <location>
        <begin position="317"/>
        <end position="528"/>
    </location>
</feature>
<keyword evidence="4" id="KW-1185">Reference proteome</keyword>
<dbReference type="AlphaFoldDB" id="C5CFN4"/>
<dbReference type="Pfam" id="PF13487">
    <property type="entry name" value="HD_5"/>
    <property type="match status" value="1"/>
</dbReference>
<dbReference type="KEGG" id="kol:Kole_0738"/>
<dbReference type="PANTHER" id="PTHR45228">
    <property type="entry name" value="CYCLIC DI-GMP PHOSPHODIESTERASE TM_0186-RELATED"/>
    <property type="match status" value="1"/>
</dbReference>
<feature type="transmembrane region" description="Helical" evidence="1">
    <location>
        <begin position="12"/>
        <end position="30"/>
    </location>
</feature>
<dbReference type="SMART" id="SM00471">
    <property type="entry name" value="HDc"/>
    <property type="match status" value="1"/>
</dbReference>
<evidence type="ECO:0000313" key="4">
    <source>
        <dbReference type="Proteomes" id="UP000002382"/>
    </source>
</evidence>
<organism evidence="3 4">
    <name type="scientific">Kosmotoga olearia (strain ATCC BAA-1733 / DSM 21960 / TBF 19.5.1)</name>
    <dbReference type="NCBI Taxonomy" id="521045"/>
    <lineage>
        <taxon>Bacteria</taxon>
        <taxon>Thermotogati</taxon>
        <taxon>Thermotogota</taxon>
        <taxon>Thermotogae</taxon>
        <taxon>Kosmotogales</taxon>
        <taxon>Kosmotogaceae</taxon>
        <taxon>Kosmotoga</taxon>
    </lineage>
</organism>
<evidence type="ECO:0000259" key="2">
    <source>
        <dbReference type="PROSITE" id="PS51832"/>
    </source>
</evidence>
<name>C5CFN4_KOSOT</name>
<dbReference type="OrthoDB" id="49429at2"/>
<feature type="transmembrane region" description="Helical" evidence="1">
    <location>
        <begin position="288"/>
        <end position="311"/>
    </location>
</feature>
<dbReference type="Gene3D" id="1.10.3210.10">
    <property type="entry name" value="Hypothetical protein af1432"/>
    <property type="match status" value="1"/>
</dbReference>
<dbReference type="CDD" id="cd18773">
    <property type="entry name" value="PDC1_HK_sensor"/>
    <property type="match status" value="1"/>
</dbReference>
<dbReference type="CDD" id="cd00077">
    <property type="entry name" value="HDc"/>
    <property type="match status" value="1"/>
</dbReference>